<accession>A0A5M6ZDR0</accession>
<organism evidence="2 3">
    <name type="scientific">Alkalicaulis satelles</name>
    <dbReference type="NCBI Taxonomy" id="2609175"/>
    <lineage>
        <taxon>Bacteria</taxon>
        <taxon>Pseudomonadati</taxon>
        <taxon>Pseudomonadota</taxon>
        <taxon>Alphaproteobacteria</taxon>
        <taxon>Maricaulales</taxon>
        <taxon>Maricaulaceae</taxon>
        <taxon>Alkalicaulis</taxon>
    </lineage>
</organism>
<feature type="domain" description="Thiamine phosphate synthase/TenI" evidence="1">
    <location>
        <begin position="43"/>
        <end position="181"/>
    </location>
</feature>
<dbReference type="EMBL" id="VWOJ01000003">
    <property type="protein sequence ID" value="KAA5802445.1"/>
    <property type="molecule type" value="Genomic_DNA"/>
</dbReference>
<dbReference type="InterPro" id="IPR013785">
    <property type="entry name" value="Aldolase_TIM"/>
</dbReference>
<name>A0A5M6ZDR0_9PROT</name>
<comment type="caution">
    <text evidence="2">The sequence shown here is derived from an EMBL/GenBank/DDBJ whole genome shotgun (WGS) entry which is preliminary data.</text>
</comment>
<dbReference type="Proteomes" id="UP000325122">
    <property type="component" value="Unassembled WGS sequence"/>
</dbReference>
<dbReference type="Gene3D" id="3.20.20.70">
    <property type="entry name" value="Aldolase class I"/>
    <property type="match status" value="1"/>
</dbReference>
<protein>
    <submittedName>
        <fullName evidence="2">Thiamine phosphate synthase</fullName>
    </submittedName>
</protein>
<dbReference type="Pfam" id="PF02581">
    <property type="entry name" value="TMP-TENI"/>
    <property type="match status" value="1"/>
</dbReference>
<sequence>MRLDGPRGALPALFAFTDPERTPDPVQLALALPPGAGLVLRTFGQPELEAIAGDLADIARAQGLIFLVAADPGLAARCGADGVHWPERMLAQAGLTRFALSTASAHSPGAIRRAGGRVDAVFVSPAFASSSPSAGRPLGLWRMAAAARRSPCPVYALGGVNAMNVRRLCGLGISGAAAIDGLKR</sequence>
<dbReference type="GO" id="GO:0009228">
    <property type="term" value="P:thiamine biosynthetic process"/>
    <property type="evidence" value="ECO:0007669"/>
    <property type="project" value="UniProtKB-KW"/>
</dbReference>
<dbReference type="InterPro" id="IPR036206">
    <property type="entry name" value="ThiamineP_synth_sf"/>
</dbReference>
<gene>
    <name evidence="2" type="ORF">F1654_10420</name>
</gene>
<evidence type="ECO:0000259" key="1">
    <source>
        <dbReference type="Pfam" id="PF02581"/>
    </source>
</evidence>
<dbReference type="CDD" id="cd00564">
    <property type="entry name" value="TMP_TenI"/>
    <property type="match status" value="1"/>
</dbReference>
<dbReference type="InterPro" id="IPR022998">
    <property type="entry name" value="ThiamineP_synth_TenI"/>
</dbReference>
<keyword evidence="3" id="KW-1185">Reference proteome</keyword>
<dbReference type="AlphaFoldDB" id="A0A5M6ZDR0"/>
<dbReference type="SUPFAM" id="SSF51391">
    <property type="entry name" value="Thiamin phosphate synthase"/>
    <property type="match status" value="1"/>
</dbReference>
<proteinExistence type="predicted"/>
<evidence type="ECO:0000313" key="2">
    <source>
        <dbReference type="EMBL" id="KAA5802445.1"/>
    </source>
</evidence>
<reference evidence="2 3" key="1">
    <citation type="submission" date="2019-09" db="EMBL/GenBank/DDBJ databases">
        <authorList>
            <person name="Kevbrin V."/>
            <person name="Grouzdev D.S."/>
        </authorList>
    </citation>
    <scope>NUCLEOTIDE SEQUENCE [LARGE SCALE GENOMIC DNA]</scope>
    <source>
        <strain evidence="2 3">G-192</strain>
    </source>
</reference>
<evidence type="ECO:0000313" key="3">
    <source>
        <dbReference type="Proteomes" id="UP000325122"/>
    </source>
</evidence>